<feature type="chain" id="PRO_5026987646" evidence="1">
    <location>
        <begin position="26"/>
        <end position="261"/>
    </location>
</feature>
<name>A0A6N9HFK1_9BURK</name>
<dbReference type="AlphaFoldDB" id="A0A6N9HFK1"/>
<comment type="caution">
    <text evidence="3">The sequence shown here is derived from an EMBL/GenBank/DDBJ whole genome shotgun (WGS) entry which is preliminary data.</text>
</comment>
<organism evidence="3 4">
    <name type="scientific">Pseudoduganella guangdongensis</name>
    <dbReference type="NCBI Taxonomy" id="2692179"/>
    <lineage>
        <taxon>Bacteria</taxon>
        <taxon>Pseudomonadati</taxon>
        <taxon>Pseudomonadota</taxon>
        <taxon>Betaproteobacteria</taxon>
        <taxon>Burkholderiales</taxon>
        <taxon>Oxalobacteraceae</taxon>
        <taxon>Telluria group</taxon>
        <taxon>Pseudoduganella</taxon>
    </lineage>
</organism>
<evidence type="ECO:0000313" key="3">
    <source>
        <dbReference type="EMBL" id="MYN02324.1"/>
    </source>
</evidence>
<keyword evidence="1" id="KW-0732">Signal</keyword>
<evidence type="ECO:0000256" key="1">
    <source>
        <dbReference type="SAM" id="SignalP"/>
    </source>
</evidence>
<dbReference type="Pfam" id="PF19413">
    <property type="entry name" value="YaiO"/>
    <property type="match status" value="1"/>
</dbReference>
<evidence type="ECO:0000259" key="2">
    <source>
        <dbReference type="Pfam" id="PF19413"/>
    </source>
</evidence>
<evidence type="ECO:0000313" key="4">
    <source>
        <dbReference type="Proteomes" id="UP000448575"/>
    </source>
</evidence>
<dbReference type="NCBIfam" id="TIGR04390">
    <property type="entry name" value="OMP_YaiO_dom"/>
    <property type="match status" value="1"/>
</dbReference>
<accession>A0A6N9HFK1</accession>
<gene>
    <name evidence="3" type="primary">yaiO</name>
    <name evidence="3" type="ORF">GTP41_09455</name>
</gene>
<protein>
    <submittedName>
        <fullName evidence="3">YaiO family outer membrane beta-barrel protein</fullName>
    </submittedName>
</protein>
<sequence>MANGIVRTGWLVGLLWLAAGGAALAQSGSVEAGLLHHSLSDGLGQWNQQFVRGTLRTSEATVWNADLVNARQFGAHGKLAVAGVTHVFNDDWYGSLGASYGSSFFYPKGRADAVLNRKLGAARNVVATLGLTAVNARDGHRDRSVLVGLSWYLPNALVLQGGMRINRSDPGGVMANAKYVAATWGYNKQQYIAVRYDQGEEAYQYIGAGVTDLLVNFRSNVASATWRKWLGQDYGFQLRVEAYHNPYYNRRGMEAALFKEF</sequence>
<dbReference type="EMBL" id="WWCJ01000006">
    <property type="protein sequence ID" value="MYN02324.1"/>
    <property type="molecule type" value="Genomic_DNA"/>
</dbReference>
<proteinExistence type="predicted"/>
<reference evidence="3 4" key="1">
    <citation type="submission" date="2019-12" db="EMBL/GenBank/DDBJ databases">
        <title>Novel species isolated from a subtropical stream in China.</title>
        <authorList>
            <person name="Lu H."/>
        </authorList>
    </citation>
    <scope>NUCLEOTIDE SEQUENCE [LARGE SCALE GENOMIC DNA]</scope>
    <source>
        <strain evidence="3 4">DS3</strain>
    </source>
</reference>
<dbReference type="Proteomes" id="UP000448575">
    <property type="component" value="Unassembled WGS sequence"/>
</dbReference>
<feature type="signal peptide" evidence="1">
    <location>
        <begin position="1"/>
        <end position="25"/>
    </location>
</feature>
<dbReference type="RefSeq" id="WP_161025334.1">
    <property type="nucleotide sequence ID" value="NZ_WWCJ01000006.1"/>
</dbReference>
<keyword evidence="4" id="KW-1185">Reference proteome</keyword>
<dbReference type="InterPro" id="IPR030887">
    <property type="entry name" value="Beta-barrel_YaiO"/>
</dbReference>
<feature type="domain" description="YaiO beta-barrel" evidence="2">
    <location>
        <begin position="29"/>
        <end position="204"/>
    </location>
</feature>